<dbReference type="GO" id="GO:0031122">
    <property type="term" value="P:cytoplasmic microtubule organization"/>
    <property type="evidence" value="ECO:0007669"/>
    <property type="project" value="TreeGrafter"/>
</dbReference>
<dbReference type="Ensembl" id="ENSAOCT00000041168.1">
    <property type="protein sequence ID" value="ENSAOCP00000054528.1"/>
    <property type="gene ID" value="ENSAOCG00000020433.2"/>
</dbReference>
<keyword evidence="4" id="KW-1185">Reference proteome</keyword>
<feature type="coiled-coil region" evidence="1">
    <location>
        <begin position="124"/>
        <end position="158"/>
    </location>
</feature>
<name>A0AAQ5YL65_AMPOC</name>
<feature type="compositionally biased region" description="Basic and acidic residues" evidence="2">
    <location>
        <begin position="1"/>
        <end position="35"/>
    </location>
</feature>
<dbReference type="PANTHER" id="PTHR31935">
    <property type="entry name" value="COILED-COIL DOMAIN-CONTAINING PROTEIN 13"/>
    <property type="match status" value="1"/>
</dbReference>
<feature type="region of interest" description="Disordered" evidence="2">
    <location>
        <begin position="1"/>
        <end position="63"/>
    </location>
</feature>
<dbReference type="RefSeq" id="XP_035804126.2">
    <property type="nucleotide sequence ID" value="XM_035948233.2"/>
</dbReference>
<feature type="coiled-coil region" evidence="1">
    <location>
        <begin position="369"/>
        <end position="436"/>
    </location>
</feature>
<dbReference type="InterPro" id="IPR038929">
    <property type="entry name" value="CCDC13"/>
</dbReference>
<keyword evidence="1" id="KW-0175">Coiled coil</keyword>
<evidence type="ECO:0000313" key="4">
    <source>
        <dbReference type="Proteomes" id="UP001501940"/>
    </source>
</evidence>
<proteinExistence type="predicted"/>
<organism evidence="3 4">
    <name type="scientific">Amphiprion ocellaris</name>
    <name type="common">Clown anemonefish</name>
    <dbReference type="NCBI Taxonomy" id="80972"/>
    <lineage>
        <taxon>Eukaryota</taxon>
        <taxon>Metazoa</taxon>
        <taxon>Chordata</taxon>
        <taxon>Craniata</taxon>
        <taxon>Vertebrata</taxon>
        <taxon>Euteleostomi</taxon>
        <taxon>Actinopterygii</taxon>
        <taxon>Neopterygii</taxon>
        <taxon>Teleostei</taxon>
        <taxon>Neoteleostei</taxon>
        <taxon>Acanthomorphata</taxon>
        <taxon>Ovalentaria</taxon>
        <taxon>Pomacentridae</taxon>
        <taxon>Amphiprion</taxon>
    </lineage>
</organism>
<reference evidence="3 4" key="1">
    <citation type="submission" date="2022-01" db="EMBL/GenBank/DDBJ databases">
        <title>A chromosome-scale genome assembly of the false clownfish, Amphiprion ocellaris.</title>
        <authorList>
            <person name="Ryu T."/>
        </authorList>
    </citation>
    <scope>NUCLEOTIDE SEQUENCE [LARGE SCALE GENOMIC DNA]</scope>
</reference>
<feature type="region of interest" description="Disordered" evidence="2">
    <location>
        <begin position="437"/>
        <end position="474"/>
    </location>
</feature>
<evidence type="ECO:0008006" key="5">
    <source>
        <dbReference type="Google" id="ProtNLM"/>
    </source>
</evidence>
<protein>
    <recommendedName>
        <fullName evidence="5">Coiled-coil domain containing 13</fullName>
    </recommendedName>
</protein>
<sequence>MEHDDQLDDLRRQFQELQKQQEKRKLDRKKEKEPDGPIVSDVQDSLDLSTQSAQADSPNDRLLRSENQALLDQLRELKDENGRLFKLLSEKDFELKHLKKKRQEERLALADTSGLAGAVAATKIVELSKKNRQLCAEIEQEKIKTKQNSNRIKELEKEAALVHPPTGQKTDTKSLDKSLSEGCEESPLVKSLQEKLAAAQLKVTEYRNQVQSAKQELKVAQKVLASEIGEEVNLQQLLSCPGNFRGRSQQILALQTRVRDLEQQLNQSTQQRQSTVQSLEEEFLGTGVPQKTPPQDRNLSYIRTIKKEKREAFERISADYEALLKEHEDVKKKLEASKARSKSLSFEMKTLKGQISILLEKGKHDDELVEALLKQQTQMQKMLTQLSQQQNVQSKKTQRQQVNNKASEHNTVIQKLQKMVAEKDAQIKELQESQQLSEKVVKEEDGDIQRHETTNCSSGFSPEEGDISKGFASSGEKELNQVHLDAEQEAVMLEL</sequence>
<dbReference type="CTD" id="152206"/>
<dbReference type="PANTHER" id="PTHR31935:SF1">
    <property type="entry name" value="COILED-COIL DOMAIN-CONTAINING PROTEIN 13"/>
    <property type="match status" value="1"/>
</dbReference>
<evidence type="ECO:0000256" key="2">
    <source>
        <dbReference type="SAM" id="MobiDB-lite"/>
    </source>
</evidence>
<evidence type="ECO:0000313" key="3">
    <source>
        <dbReference type="Ensembl" id="ENSAOCP00000054528.1"/>
    </source>
</evidence>
<dbReference type="GeneTree" id="ENSGT00390000000596"/>
<dbReference type="GO" id="GO:0034451">
    <property type="term" value="C:centriolar satellite"/>
    <property type="evidence" value="ECO:0007669"/>
    <property type="project" value="TreeGrafter"/>
</dbReference>
<dbReference type="AlphaFoldDB" id="A0AAQ5YL65"/>
<accession>A0AAQ5YL65</accession>
<feature type="compositionally biased region" description="Basic and acidic residues" evidence="2">
    <location>
        <begin position="439"/>
        <end position="453"/>
    </location>
</feature>
<dbReference type="GeneID" id="111568645"/>
<evidence type="ECO:0000256" key="1">
    <source>
        <dbReference type="SAM" id="Coils"/>
    </source>
</evidence>
<feature type="coiled-coil region" evidence="1">
    <location>
        <begin position="251"/>
        <end position="278"/>
    </location>
</feature>
<reference evidence="3" key="3">
    <citation type="submission" date="2025-09" db="UniProtKB">
        <authorList>
            <consortium name="Ensembl"/>
        </authorList>
    </citation>
    <scope>IDENTIFICATION</scope>
</reference>
<dbReference type="Proteomes" id="UP001501940">
    <property type="component" value="Chromosome 10"/>
</dbReference>
<feature type="coiled-coil region" evidence="1">
    <location>
        <begin position="306"/>
        <end position="344"/>
    </location>
</feature>
<dbReference type="GO" id="GO:1905515">
    <property type="term" value="P:non-motile cilium assembly"/>
    <property type="evidence" value="ECO:0007669"/>
    <property type="project" value="TreeGrafter"/>
</dbReference>
<feature type="coiled-coil region" evidence="1">
    <location>
        <begin position="189"/>
        <end position="223"/>
    </location>
</feature>
<reference evidence="3" key="2">
    <citation type="submission" date="2025-08" db="UniProtKB">
        <authorList>
            <consortium name="Ensembl"/>
        </authorList>
    </citation>
    <scope>IDENTIFICATION</scope>
</reference>
<feature type="compositionally biased region" description="Polar residues" evidence="2">
    <location>
        <begin position="42"/>
        <end position="57"/>
    </location>
</feature>